<gene>
    <name evidence="5" type="ORF">PAPOLLO_LOCUS17498</name>
</gene>
<comment type="caution">
    <text evidence="5">The sequence shown here is derived from an EMBL/GenBank/DDBJ whole genome shotgun (WGS) entry which is preliminary data.</text>
</comment>
<evidence type="ECO:0000256" key="2">
    <source>
        <dbReference type="ARBA" id="ARBA00022729"/>
    </source>
</evidence>
<dbReference type="InterPro" id="IPR050468">
    <property type="entry name" value="Cuticle_Struct_Prot"/>
</dbReference>
<feature type="region of interest" description="Disordered" evidence="4">
    <location>
        <begin position="92"/>
        <end position="111"/>
    </location>
</feature>
<dbReference type="InterPro" id="IPR031311">
    <property type="entry name" value="CHIT_BIND_RR_consensus"/>
</dbReference>
<dbReference type="Pfam" id="PF00379">
    <property type="entry name" value="Chitin_bind_4"/>
    <property type="match status" value="1"/>
</dbReference>
<dbReference type="PROSITE" id="PS51155">
    <property type="entry name" value="CHIT_BIND_RR_2"/>
    <property type="match status" value="1"/>
</dbReference>
<dbReference type="AlphaFoldDB" id="A0A8S3XHZ3"/>
<keyword evidence="1 3" id="KW-0193">Cuticle</keyword>
<organism evidence="5 6">
    <name type="scientific">Parnassius apollo</name>
    <name type="common">Apollo butterfly</name>
    <name type="synonym">Papilio apollo</name>
    <dbReference type="NCBI Taxonomy" id="110799"/>
    <lineage>
        <taxon>Eukaryota</taxon>
        <taxon>Metazoa</taxon>
        <taxon>Ecdysozoa</taxon>
        <taxon>Arthropoda</taxon>
        <taxon>Hexapoda</taxon>
        <taxon>Insecta</taxon>
        <taxon>Pterygota</taxon>
        <taxon>Neoptera</taxon>
        <taxon>Endopterygota</taxon>
        <taxon>Lepidoptera</taxon>
        <taxon>Glossata</taxon>
        <taxon>Ditrysia</taxon>
        <taxon>Papilionoidea</taxon>
        <taxon>Papilionidae</taxon>
        <taxon>Parnassiinae</taxon>
        <taxon>Parnassini</taxon>
        <taxon>Parnassius</taxon>
        <taxon>Parnassius</taxon>
    </lineage>
</organism>
<dbReference type="GO" id="GO:0062129">
    <property type="term" value="C:chitin-based extracellular matrix"/>
    <property type="evidence" value="ECO:0007669"/>
    <property type="project" value="TreeGrafter"/>
</dbReference>
<accession>A0A8S3XHZ3</accession>
<evidence type="ECO:0000256" key="3">
    <source>
        <dbReference type="PROSITE-ProRule" id="PRU00497"/>
    </source>
</evidence>
<dbReference type="InterPro" id="IPR000618">
    <property type="entry name" value="Insect_cuticle"/>
</dbReference>
<dbReference type="PANTHER" id="PTHR10380">
    <property type="entry name" value="CUTICLE PROTEIN"/>
    <property type="match status" value="1"/>
</dbReference>
<proteinExistence type="predicted"/>
<dbReference type="PROSITE" id="PS00233">
    <property type="entry name" value="CHIT_BIND_RR_1"/>
    <property type="match status" value="1"/>
</dbReference>
<protein>
    <submittedName>
        <fullName evidence="5">(apollo) hypothetical protein</fullName>
    </submittedName>
</protein>
<reference evidence="5" key="1">
    <citation type="submission" date="2021-04" db="EMBL/GenBank/DDBJ databases">
        <authorList>
            <person name="Tunstrom K."/>
        </authorList>
    </citation>
    <scope>NUCLEOTIDE SEQUENCE</scope>
</reference>
<name>A0A8S3XHZ3_PARAO</name>
<dbReference type="Proteomes" id="UP000691718">
    <property type="component" value="Unassembled WGS sequence"/>
</dbReference>
<evidence type="ECO:0000313" key="5">
    <source>
        <dbReference type="EMBL" id="CAG5021337.1"/>
    </source>
</evidence>
<evidence type="ECO:0000256" key="4">
    <source>
        <dbReference type="SAM" id="MobiDB-lite"/>
    </source>
</evidence>
<keyword evidence="6" id="KW-1185">Reference proteome</keyword>
<dbReference type="GO" id="GO:0008010">
    <property type="term" value="F:structural constituent of chitin-based larval cuticle"/>
    <property type="evidence" value="ECO:0007669"/>
    <property type="project" value="TreeGrafter"/>
</dbReference>
<evidence type="ECO:0000313" key="6">
    <source>
        <dbReference type="Proteomes" id="UP000691718"/>
    </source>
</evidence>
<evidence type="ECO:0000256" key="1">
    <source>
        <dbReference type="ARBA" id="ARBA00022460"/>
    </source>
</evidence>
<dbReference type="OrthoDB" id="6515429at2759"/>
<sequence length="148" mass="16242">MYISICFERLAISRSSGSKKTKPNSLNMKMMIAVALGLVAVAYAVSITEKELEPTKVPIKIISSEVNHEPEGGYDFSYETENGIKQNEKGELKTVPDEDNNPHPVIVVSGSYSYTDNDGKLETINYSADEKGFHAEGDSIPTIAPSRR</sequence>
<dbReference type="PANTHER" id="PTHR10380:SF173">
    <property type="entry name" value="CUTICULAR PROTEIN 47EF, ISOFORM C-RELATED"/>
    <property type="match status" value="1"/>
</dbReference>
<dbReference type="EMBL" id="CAJQZP010001142">
    <property type="protein sequence ID" value="CAG5021337.1"/>
    <property type="molecule type" value="Genomic_DNA"/>
</dbReference>
<keyword evidence="2" id="KW-0732">Signal</keyword>